<dbReference type="PANTHER" id="PTHR35871:SF1">
    <property type="entry name" value="CXC1-LIKE CYSTEINE CLUSTER ASSOCIATED WITH KDZ TRANSPOSASES DOMAIN-CONTAINING PROTEIN"/>
    <property type="match status" value="1"/>
</dbReference>
<dbReference type="OrthoDB" id="10044727at2759"/>
<name>A0A167LBT1_PHYB8</name>
<dbReference type="PANTHER" id="PTHR35871">
    <property type="entry name" value="EXPRESSED PROTEIN"/>
    <property type="match status" value="1"/>
</dbReference>
<dbReference type="Proteomes" id="UP000077315">
    <property type="component" value="Unassembled WGS sequence"/>
</dbReference>
<keyword evidence="2" id="KW-1185">Reference proteome</keyword>
<protein>
    <recommendedName>
        <fullName evidence="3">DDE-1 domain-containing protein</fullName>
    </recommendedName>
</protein>
<dbReference type="InParanoid" id="A0A167LBT1"/>
<dbReference type="GeneID" id="29003399"/>
<gene>
    <name evidence="1" type="ORF">PHYBLDRAFT_71524</name>
</gene>
<dbReference type="RefSeq" id="XP_018288125.1">
    <property type="nucleotide sequence ID" value="XM_018442493.1"/>
</dbReference>
<sequence>MDLPLSHCLKHRPYTQLIIFFQKHYPSFSTRILNATNSLSHTLVENTISETSQEELFDAETESENEKIQLSYENLCEYIKQQISFPSDRCISVYEIMKHQAVKTYFFNRIQDFRKMEALIQAMENVYNQTNTYLSLAIRKWGKEYIVTRYISRRQQGKFIRPPFILADEAIANATSNWICQQKIEKRTASNVKRYIDQILYPVKFGVVGDISLFSINKYMKTWGFSFRKSTSTVYVNGHKREDVVKRMEEYSGDNKEVVEEPKVLHRRDGYWTSDNIIKQLTKDVISLFELLHPDSQAVFIFDQSSNHQAFANNVLLAKRFTLNNKPVKEDKEFDFKNTTFLLDGEPCPQAMYYMKMETITKKKRSVDIAVKYVKEIRNEEPDSKCCAHHFLAVQPNFKKQKIIICEVVKANDHIFEMYPKFHCECNWIERYCGPAKDLVRKKSDYNFKSLKINVNSYLDRAVIFILKLTSARKKIPDRDLTYLSELTSWIEILKSGIQLVIPFNICPQCYTDWFPFLLIKTYYIAFHKCKTNMS</sequence>
<proteinExistence type="predicted"/>
<evidence type="ECO:0008006" key="3">
    <source>
        <dbReference type="Google" id="ProtNLM"/>
    </source>
</evidence>
<dbReference type="AlphaFoldDB" id="A0A167LBT1"/>
<accession>A0A167LBT1</accession>
<organism evidence="1 2">
    <name type="scientific">Phycomyces blakesleeanus (strain ATCC 8743b / DSM 1359 / FGSC 10004 / NBRC 33097 / NRRL 1555)</name>
    <dbReference type="NCBI Taxonomy" id="763407"/>
    <lineage>
        <taxon>Eukaryota</taxon>
        <taxon>Fungi</taxon>
        <taxon>Fungi incertae sedis</taxon>
        <taxon>Mucoromycota</taxon>
        <taxon>Mucoromycotina</taxon>
        <taxon>Mucoromycetes</taxon>
        <taxon>Mucorales</taxon>
        <taxon>Phycomycetaceae</taxon>
        <taxon>Phycomyces</taxon>
    </lineage>
</organism>
<dbReference type="EMBL" id="KV440989">
    <property type="protein sequence ID" value="OAD70085.1"/>
    <property type="molecule type" value="Genomic_DNA"/>
</dbReference>
<evidence type="ECO:0000313" key="2">
    <source>
        <dbReference type="Proteomes" id="UP000077315"/>
    </source>
</evidence>
<dbReference type="VEuPathDB" id="FungiDB:PHYBLDRAFT_71524"/>
<evidence type="ECO:0000313" key="1">
    <source>
        <dbReference type="EMBL" id="OAD70085.1"/>
    </source>
</evidence>
<reference evidence="2" key="1">
    <citation type="submission" date="2015-06" db="EMBL/GenBank/DDBJ databases">
        <title>Expansion of signal transduction pathways in fungi by whole-genome duplication.</title>
        <authorList>
            <consortium name="DOE Joint Genome Institute"/>
            <person name="Corrochano L.M."/>
            <person name="Kuo A."/>
            <person name="Marcet-Houben M."/>
            <person name="Polaino S."/>
            <person name="Salamov A."/>
            <person name="Villalobos J.M."/>
            <person name="Alvarez M.I."/>
            <person name="Avalos J."/>
            <person name="Benito E.P."/>
            <person name="Benoit I."/>
            <person name="Burger G."/>
            <person name="Camino L.P."/>
            <person name="Canovas D."/>
            <person name="Cerda-Olmedo E."/>
            <person name="Cheng J.-F."/>
            <person name="Dominguez A."/>
            <person name="Elias M."/>
            <person name="Eslava A.P."/>
            <person name="Glaser F."/>
            <person name="Grimwood J."/>
            <person name="Gutierrez G."/>
            <person name="Heitman J."/>
            <person name="Henrissat B."/>
            <person name="Iturriaga E.A."/>
            <person name="Lang B.F."/>
            <person name="Lavin J.L."/>
            <person name="Lee S."/>
            <person name="Li W."/>
            <person name="Lindquist E."/>
            <person name="Lopez-Garcia S."/>
            <person name="Luque E.M."/>
            <person name="Marcos A.T."/>
            <person name="Martin J."/>
            <person name="McCluskey K."/>
            <person name="Medina H.R."/>
            <person name="Miralles-Duran A."/>
            <person name="Miyazaki A."/>
            <person name="Munoz-Torres E."/>
            <person name="Oguiza J.A."/>
            <person name="Ohm R."/>
            <person name="Olmedo M."/>
            <person name="Orejas M."/>
            <person name="Ortiz-Castellanos L."/>
            <person name="Pisabarro A.G."/>
            <person name="Rodriguez-Romero J."/>
            <person name="Ruiz-Herrera J."/>
            <person name="Ruiz-Vazquez R."/>
            <person name="Sanz C."/>
            <person name="Schackwitz W."/>
            <person name="Schmutz J."/>
            <person name="Shahriari M."/>
            <person name="Shelest E."/>
            <person name="Silva-Franco F."/>
            <person name="Soanes D."/>
            <person name="Syed K."/>
            <person name="Tagua V.G."/>
            <person name="Talbot N.J."/>
            <person name="Thon M."/>
            <person name="De vries R.P."/>
            <person name="Wiebenga A."/>
            <person name="Yadav J.S."/>
            <person name="Braun E.L."/>
            <person name="Baker S."/>
            <person name="Garre V."/>
            <person name="Horwitz B."/>
            <person name="Torres-Martinez S."/>
            <person name="Idnurm A."/>
            <person name="Herrera-Estrella A."/>
            <person name="Gabaldon T."/>
            <person name="Grigoriev I.V."/>
        </authorList>
    </citation>
    <scope>NUCLEOTIDE SEQUENCE [LARGE SCALE GENOMIC DNA]</scope>
    <source>
        <strain evidence="2">NRRL 1555(-)</strain>
    </source>
</reference>